<dbReference type="InterPro" id="IPR000192">
    <property type="entry name" value="Aminotrans_V_dom"/>
</dbReference>
<dbReference type="InterPro" id="IPR016454">
    <property type="entry name" value="Cysteine_dSase"/>
</dbReference>
<dbReference type="PANTHER" id="PTHR11601">
    <property type="entry name" value="CYSTEINE DESULFURYLASE FAMILY MEMBER"/>
    <property type="match status" value="1"/>
</dbReference>
<evidence type="ECO:0000256" key="3">
    <source>
        <dbReference type="ARBA" id="ARBA00022679"/>
    </source>
</evidence>
<feature type="compositionally biased region" description="Low complexity" evidence="8">
    <location>
        <begin position="169"/>
        <end position="202"/>
    </location>
</feature>
<accession>A0A835WMZ9</accession>
<dbReference type="GO" id="GO:0016740">
    <property type="term" value="F:transferase activity"/>
    <property type="evidence" value="ECO:0007669"/>
    <property type="project" value="UniProtKB-KW"/>
</dbReference>
<feature type="region of interest" description="Disordered" evidence="8">
    <location>
        <begin position="169"/>
        <end position="204"/>
    </location>
</feature>
<keyword evidence="7" id="KW-0411">Iron-sulfur</keyword>
<comment type="cofactor">
    <cofactor evidence="1">
        <name>pyridoxal 5'-phosphate</name>
        <dbReference type="ChEBI" id="CHEBI:597326"/>
    </cofactor>
</comment>
<keyword evidence="6" id="KW-0408">Iron</keyword>
<dbReference type="Pfam" id="PF00266">
    <property type="entry name" value="Aminotran_5"/>
    <property type="match status" value="2"/>
</dbReference>
<evidence type="ECO:0000313" key="11">
    <source>
        <dbReference type="Proteomes" id="UP000613740"/>
    </source>
</evidence>
<dbReference type="EMBL" id="JAEHOD010000011">
    <property type="protein sequence ID" value="KAG2450475.1"/>
    <property type="molecule type" value="Genomic_DNA"/>
</dbReference>
<protein>
    <recommendedName>
        <fullName evidence="9">Aminotransferase class V domain-containing protein</fullName>
    </recommendedName>
</protein>
<keyword evidence="3" id="KW-0808">Transferase</keyword>
<dbReference type="Gene3D" id="1.10.260.50">
    <property type="match status" value="1"/>
</dbReference>
<feature type="domain" description="Aminotransferase class V" evidence="9">
    <location>
        <begin position="207"/>
        <end position="408"/>
    </location>
</feature>
<evidence type="ECO:0000256" key="6">
    <source>
        <dbReference type="ARBA" id="ARBA00023004"/>
    </source>
</evidence>
<evidence type="ECO:0000256" key="4">
    <source>
        <dbReference type="ARBA" id="ARBA00022723"/>
    </source>
</evidence>
<evidence type="ECO:0000256" key="8">
    <source>
        <dbReference type="SAM" id="MobiDB-lite"/>
    </source>
</evidence>
<organism evidence="10 11">
    <name type="scientific">Chlamydomonas schloesseri</name>
    <dbReference type="NCBI Taxonomy" id="2026947"/>
    <lineage>
        <taxon>Eukaryota</taxon>
        <taxon>Viridiplantae</taxon>
        <taxon>Chlorophyta</taxon>
        <taxon>core chlorophytes</taxon>
        <taxon>Chlorophyceae</taxon>
        <taxon>CS clade</taxon>
        <taxon>Chlamydomonadales</taxon>
        <taxon>Chlamydomonadaceae</taxon>
        <taxon>Chlamydomonas</taxon>
    </lineage>
</organism>
<keyword evidence="11" id="KW-1185">Reference proteome</keyword>
<dbReference type="GO" id="GO:0046872">
    <property type="term" value="F:metal ion binding"/>
    <property type="evidence" value="ECO:0007669"/>
    <property type="project" value="UniProtKB-KW"/>
</dbReference>
<evidence type="ECO:0000256" key="2">
    <source>
        <dbReference type="ARBA" id="ARBA00006490"/>
    </source>
</evidence>
<dbReference type="Proteomes" id="UP000613740">
    <property type="component" value="Unassembled WGS sequence"/>
</dbReference>
<dbReference type="GO" id="GO:0051536">
    <property type="term" value="F:iron-sulfur cluster binding"/>
    <property type="evidence" value="ECO:0007669"/>
    <property type="project" value="UniProtKB-KW"/>
</dbReference>
<evidence type="ECO:0000256" key="1">
    <source>
        <dbReference type="ARBA" id="ARBA00001933"/>
    </source>
</evidence>
<dbReference type="PANTHER" id="PTHR11601:SF34">
    <property type="entry name" value="CYSTEINE DESULFURASE"/>
    <property type="match status" value="1"/>
</dbReference>
<evidence type="ECO:0000256" key="7">
    <source>
        <dbReference type="ARBA" id="ARBA00023014"/>
    </source>
</evidence>
<gene>
    <name evidence="10" type="ORF">HYH02_004976</name>
</gene>
<keyword evidence="4" id="KW-0479">Metal-binding</keyword>
<name>A0A835WMZ9_9CHLO</name>
<dbReference type="Gene3D" id="3.90.1150.10">
    <property type="entry name" value="Aspartate Aminotransferase, domain 1"/>
    <property type="match status" value="1"/>
</dbReference>
<sequence>MAPFVFEHFGNPSSGHVYGRACKAALDTARQRVATLIAAADPSEVHFTSCGTESDNWALYGPVMAARAAAAGVPGAAGSGYVPHVVASAVEHPAVLAHLAHLQEQGLLSYTLVPVDGEGLVSPEDVAAAVTPATCLVSVMHSNNEVGAVQPVAAIAAAARAAHARAVGGDADSTAGASSSSSSSSSTSSSSSSSSGSSTSGSWRPRLLVHSDAAQSTGKVVLDVGALGVDLMTVVGHKFGAPKGVAALYVRRGTSLPNYFYGGGQEGGRRAGTENVMQVVGLGAAAHIAVREGAALRDHMGGMARRLLAAVRAQVAPAEQDKLRLNGPADPARRLPNTLSLSIRGLNSGAALAALSGRLAASAGAACHSSGAASVSAVLRAMQVPTDFAAGTLRLSTGRHTTPAEVDAAAGLIVAEARRQGVLSS</sequence>
<dbReference type="OrthoDB" id="10250117at2759"/>
<dbReference type="InterPro" id="IPR015422">
    <property type="entry name" value="PyrdxlP-dep_Trfase_small"/>
</dbReference>
<dbReference type="InterPro" id="IPR015421">
    <property type="entry name" value="PyrdxlP-dep_Trfase_major"/>
</dbReference>
<evidence type="ECO:0000313" key="10">
    <source>
        <dbReference type="EMBL" id="KAG2450475.1"/>
    </source>
</evidence>
<dbReference type="SUPFAM" id="SSF53383">
    <property type="entry name" value="PLP-dependent transferases"/>
    <property type="match status" value="2"/>
</dbReference>
<dbReference type="Gene3D" id="3.40.640.10">
    <property type="entry name" value="Type I PLP-dependent aspartate aminotransferase-like (Major domain)"/>
    <property type="match status" value="1"/>
</dbReference>
<comment type="similarity">
    <text evidence="2">Belongs to the class-V pyridoxal-phosphate-dependent aminotransferase family. NifS/IscS subfamily.</text>
</comment>
<proteinExistence type="inferred from homology"/>
<dbReference type="InterPro" id="IPR015424">
    <property type="entry name" value="PyrdxlP-dep_Trfase"/>
</dbReference>
<evidence type="ECO:0000256" key="5">
    <source>
        <dbReference type="ARBA" id="ARBA00022898"/>
    </source>
</evidence>
<dbReference type="PIRSF" id="PIRSF005572">
    <property type="entry name" value="NifS"/>
    <property type="match status" value="1"/>
</dbReference>
<dbReference type="AlphaFoldDB" id="A0A835WMZ9"/>
<keyword evidence="5" id="KW-0663">Pyridoxal phosphate</keyword>
<comment type="caution">
    <text evidence="10">The sequence shown here is derived from an EMBL/GenBank/DDBJ whole genome shotgun (WGS) entry which is preliminary data.</text>
</comment>
<reference evidence="10" key="1">
    <citation type="journal article" date="2020" name="bioRxiv">
        <title>Comparative genomics of Chlamydomonas.</title>
        <authorList>
            <person name="Craig R.J."/>
            <person name="Hasan A.R."/>
            <person name="Ness R.W."/>
            <person name="Keightley P.D."/>
        </authorList>
    </citation>
    <scope>NUCLEOTIDE SEQUENCE</scope>
    <source>
        <strain evidence="10">CCAP 11/173</strain>
    </source>
</reference>
<feature type="domain" description="Aminotransferase class V" evidence="9">
    <location>
        <begin position="5"/>
        <end position="165"/>
    </location>
</feature>
<evidence type="ECO:0000259" key="9">
    <source>
        <dbReference type="Pfam" id="PF00266"/>
    </source>
</evidence>